<organism evidence="2 3">
    <name type="scientific">Hericium alpestre</name>
    <dbReference type="NCBI Taxonomy" id="135208"/>
    <lineage>
        <taxon>Eukaryota</taxon>
        <taxon>Fungi</taxon>
        <taxon>Dikarya</taxon>
        <taxon>Basidiomycota</taxon>
        <taxon>Agaricomycotina</taxon>
        <taxon>Agaricomycetes</taxon>
        <taxon>Russulales</taxon>
        <taxon>Hericiaceae</taxon>
        <taxon>Hericium</taxon>
    </lineage>
</organism>
<evidence type="ECO:0000313" key="2">
    <source>
        <dbReference type="EMBL" id="TFY73513.1"/>
    </source>
</evidence>
<protein>
    <submittedName>
        <fullName evidence="2">Uncharacterized protein</fullName>
    </submittedName>
</protein>
<feature type="region of interest" description="Disordered" evidence="1">
    <location>
        <begin position="31"/>
        <end position="73"/>
    </location>
</feature>
<feature type="region of interest" description="Disordered" evidence="1">
    <location>
        <begin position="137"/>
        <end position="159"/>
    </location>
</feature>
<proteinExistence type="predicted"/>
<gene>
    <name evidence="2" type="ORF">EWM64_g10500</name>
</gene>
<dbReference type="Proteomes" id="UP000298061">
    <property type="component" value="Unassembled WGS sequence"/>
</dbReference>
<reference evidence="2 3" key="1">
    <citation type="submission" date="2019-02" db="EMBL/GenBank/DDBJ databases">
        <title>Genome sequencing of the rare red list fungi Hericium alpestre (H. flagellum).</title>
        <authorList>
            <person name="Buettner E."/>
            <person name="Kellner H."/>
        </authorList>
    </citation>
    <scope>NUCLEOTIDE SEQUENCE [LARGE SCALE GENOMIC DNA]</scope>
    <source>
        <strain evidence="2 3">DSM 108284</strain>
    </source>
</reference>
<evidence type="ECO:0000256" key="1">
    <source>
        <dbReference type="SAM" id="MobiDB-lite"/>
    </source>
</evidence>
<sequence>MTATPAAKIPPDSNGAAMLAALVAEADVDATDAELEDTRDDIDAATEERCDEADEVTDSTTDDAEDASEDRTEDIETAAELRADVADASEVVDGDRLDSTLDATEATKAYALAGVPAGGTGQGVAPGTLHRTAALRMDAHENGGRGENSEEGEGVHKHR</sequence>
<dbReference type="AlphaFoldDB" id="A0A4Y9ZI60"/>
<evidence type="ECO:0000313" key="3">
    <source>
        <dbReference type="Proteomes" id="UP000298061"/>
    </source>
</evidence>
<feature type="compositionally biased region" description="Basic and acidic residues" evidence="1">
    <location>
        <begin position="137"/>
        <end position="148"/>
    </location>
</feature>
<dbReference type="EMBL" id="SFCI01002785">
    <property type="protein sequence ID" value="TFY73513.1"/>
    <property type="molecule type" value="Genomic_DNA"/>
</dbReference>
<name>A0A4Y9ZI60_9AGAM</name>
<comment type="caution">
    <text evidence="2">The sequence shown here is derived from an EMBL/GenBank/DDBJ whole genome shotgun (WGS) entry which is preliminary data.</text>
</comment>
<keyword evidence="3" id="KW-1185">Reference proteome</keyword>
<accession>A0A4Y9ZI60</accession>